<dbReference type="OrthoDB" id="9803828at2"/>
<dbReference type="InterPro" id="IPR050300">
    <property type="entry name" value="GDXG_lipolytic_enzyme"/>
</dbReference>
<dbReference type="EMBL" id="RCUX01000003">
    <property type="protein sequence ID" value="RLP76777.1"/>
    <property type="molecule type" value="Genomic_DNA"/>
</dbReference>
<evidence type="ECO:0000313" key="4">
    <source>
        <dbReference type="Proteomes" id="UP000272503"/>
    </source>
</evidence>
<evidence type="ECO:0000256" key="1">
    <source>
        <dbReference type="ARBA" id="ARBA00022801"/>
    </source>
</evidence>
<dbReference type="RefSeq" id="WP_121647587.1">
    <property type="nucleotide sequence ID" value="NZ_RCUX01000003.1"/>
</dbReference>
<dbReference type="InterPro" id="IPR029058">
    <property type="entry name" value="AB_hydrolase_fold"/>
</dbReference>
<dbReference type="Gene3D" id="3.40.50.1820">
    <property type="entry name" value="alpha/beta hydrolase"/>
    <property type="match status" value="1"/>
</dbReference>
<dbReference type="PANTHER" id="PTHR48081:SF8">
    <property type="entry name" value="ALPHA_BETA HYDROLASE FOLD-3 DOMAIN-CONTAINING PROTEIN-RELATED"/>
    <property type="match status" value="1"/>
</dbReference>
<organism evidence="3 4">
    <name type="scientific">Mycetocola tolaasinivorans</name>
    <dbReference type="NCBI Taxonomy" id="76635"/>
    <lineage>
        <taxon>Bacteria</taxon>
        <taxon>Bacillati</taxon>
        <taxon>Actinomycetota</taxon>
        <taxon>Actinomycetes</taxon>
        <taxon>Micrococcales</taxon>
        <taxon>Microbacteriaceae</taxon>
        <taxon>Mycetocola</taxon>
    </lineage>
</organism>
<evidence type="ECO:0000313" key="3">
    <source>
        <dbReference type="EMBL" id="RLP76777.1"/>
    </source>
</evidence>
<proteinExistence type="predicted"/>
<dbReference type="AlphaFoldDB" id="A0A3L7A9C1"/>
<dbReference type="Proteomes" id="UP000272503">
    <property type="component" value="Unassembled WGS sequence"/>
</dbReference>
<feature type="domain" description="Alpha/beta hydrolase fold-3" evidence="2">
    <location>
        <begin position="35"/>
        <end position="238"/>
    </location>
</feature>
<evidence type="ECO:0000259" key="2">
    <source>
        <dbReference type="Pfam" id="PF07859"/>
    </source>
</evidence>
<dbReference type="Pfam" id="PF07859">
    <property type="entry name" value="Abhydrolase_3"/>
    <property type="match status" value="1"/>
</dbReference>
<name>A0A3L7A9C1_9MICO</name>
<dbReference type="SUPFAM" id="SSF53474">
    <property type="entry name" value="alpha/beta-Hydrolases"/>
    <property type="match status" value="1"/>
</dbReference>
<protein>
    <submittedName>
        <fullName evidence="3">Alpha/beta hydrolase</fullName>
    </submittedName>
</protein>
<dbReference type="GO" id="GO:0016787">
    <property type="term" value="F:hydrolase activity"/>
    <property type="evidence" value="ECO:0007669"/>
    <property type="project" value="UniProtKB-KW"/>
</dbReference>
<comment type="caution">
    <text evidence="3">The sequence shown here is derived from an EMBL/GenBank/DDBJ whole genome shotgun (WGS) entry which is preliminary data.</text>
</comment>
<reference evidence="3 4" key="1">
    <citation type="submission" date="2018-10" db="EMBL/GenBank/DDBJ databases">
        <authorList>
            <person name="Li J."/>
        </authorList>
    </citation>
    <scope>NUCLEOTIDE SEQUENCE [LARGE SCALE GENOMIC DNA]</scope>
    <source>
        <strain evidence="3 4">IF 016277</strain>
    </source>
</reference>
<accession>A0A3L7A9C1</accession>
<dbReference type="InterPro" id="IPR013094">
    <property type="entry name" value="AB_hydrolase_3"/>
</dbReference>
<keyword evidence="1 3" id="KW-0378">Hydrolase</keyword>
<sequence length="272" mass="29296">MGDVQTWRVAIPTADGHRGDAVLHRPARPDNPGWLVWAHGGSWHHGSAETWAGATANLARLTGVTVLSVNYRLAPESRHPDALIDMLAAIAWVRSVDPLGVISVGGDSVGGTLAAAAAVVARDRREPLRAQILAYPPYDPECRAPSYFTDPAGFPDPLTLRAQWRDWLGDPTRKNLATDGTRLRATPRDAPSLAGVCPAVLAVGSLDPVRDDVEAYASDLRGAGVLVRLSVLPGIRHGDILTPHSRILHTLAEALTLVHRPTHTERNHTHEH</sequence>
<dbReference type="PANTHER" id="PTHR48081">
    <property type="entry name" value="AB HYDROLASE SUPERFAMILY PROTEIN C4A8.06C"/>
    <property type="match status" value="1"/>
</dbReference>
<gene>
    <name evidence="3" type="ORF">D9V32_03805</name>
</gene>
<keyword evidence="4" id="KW-1185">Reference proteome</keyword>